<dbReference type="OrthoDB" id="3043882at2759"/>
<evidence type="ECO:0000313" key="3">
    <source>
        <dbReference type="Proteomes" id="UP000305067"/>
    </source>
</evidence>
<feature type="region of interest" description="Disordered" evidence="1">
    <location>
        <begin position="1"/>
        <end position="24"/>
    </location>
</feature>
<accession>A0A5C3Q0P0</accession>
<keyword evidence="3" id="KW-1185">Reference proteome</keyword>
<reference evidence="2 3" key="1">
    <citation type="journal article" date="2019" name="Nat. Ecol. Evol.">
        <title>Megaphylogeny resolves global patterns of mushroom evolution.</title>
        <authorList>
            <person name="Varga T."/>
            <person name="Krizsan K."/>
            <person name="Foldi C."/>
            <person name="Dima B."/>
            <person name="Sanchez-Garcia M."/>
            <person name="Sanchez-Ramirez S."/>
            <person name="Szollosi G.J."/>
            <person name="Szarkandi J.G."/>
            <person name="Papp V."/>
            <person name="Albert L."/>
            <person name="Andreopoulos W."/>
            <person name="Angelini C."/>
            <person name="Antonin V."/>
            <person name="Barry K.W."/>
            <person name="Bougher N.L."/>
            <person name="Buchanan P."/>
            <person name="Buyck B."/>
            <person name="Bense V."/>
            <person name="Catcheside P."/>
            <person name="Chovatia M."/>
            <person name="Cooper J."/>
            <person name="Damon W."/>
            <person name="Desjardin D."/>
            <person name="Finy P."/>
            <person name="Geml J."/>
            <person name="Haridas S."/>
            <person name="Hughes K."/>
            <person name="Justo A."/>
            <person name="Karasinski D."/>
            <person name="Kautmanova I."/>
            <person name="Kiss B."/>
            <person name="Kocsube S."/>
            <person name="Kotiranta H."/>
            <person name="LaButti K.M."/>
            <person name="Lechner B.E."/>
            <person name="Liimatainen K."/>
            <person name="Lipzen A."/>
            <person name="Lukacs Z."/>
            <person name="Mihaltcheva S."/>
            <person name="Morgado L.N."/>
            <person name="Niskanen T."/>
            <person name="Noordeloos M.E."/>
            <person name="Ohm R.A."/>
            <person name="Ortiz-Santana B."/>
            <person name="Ovrebo C."/>
            <person name="Racz N."/>
            <person name="Riley R."/>
            <person name="Savchenko A."/>
            <person name="Shiryaev A."/>
            <person name="Soop K."/>
            <person name="Spirin V."/>
            <person name="Szebenyi C."/>
            <person name="Tomsovsky M."/>
            <person name="Tulloss R.E."/>
            <person name="Uehling J."/>
            <person name="Grigoriev I.V."/>
            <person name="Vagvolgyi C."/>
            <person name="Papp T."/>
            <person name="Martin F.M."/>
            <person name="Miettinen O."/>
            <person name="Hibbett D.S."/>
            <person name="Nagy L.G."/>
        </authorList>
    </citation>
    <scope>NUCLEOTIDE SEQUENCE [LARGE SCALE GENOMIC DNA]</scope>
    <source>
        <strain evidence="2 3">CBS 309.79</strain>
    </source>
</reference>
<evidence type="ECO:0000256" key="1">
    <source>
        <dbReference type="SAM" id="MobiDB-lite"/>
    </source>
</evidence>
<gene>
    <name evidence="2" type="ORF">BDV98DRAFT_587319</name>
</gene>
<dbReference type="AlphaFoldDB" id="A0A5C3Q0P0"/>
<evidence type="ECO:0000313" key="2">
    <source>
        <dbReference type="EMBL" id="TFK95136.1"/>
    </source>
</evidence>
<dbReference type="EMBL" id="ML178935">
    <property type="protein sequence ID" value="TFK95136.1"/>
    <property type="molecule type" value="Genomic_DNA"/>
</dbReference>
<proteinExistence type="predicted"/>
<dbReference type="Proteomes" id="UP000305067">
    <property type="component" value="Unassembled WGS sequence"/>
</dbReference>
<name>A0A5C3Q0P0_9AGAR</name>
<organism evidence="2 3">
    <name type="scientific">Pterulicium gracile</name>
    <dbReference type="NCBI Taxonomy" id="1884261"/>
    <lineage>
        <taxon>Eukaryota</taxon>
        <taxon>Fungi</taxon>
        <taxon>Dikarya</taxon>
        <taxon>Basidiomycota</taxon>
        <taxon>Agaricomycotina</taxon>
        <taxon>Agaricomycetes</taxon>
        <taxon>Agaricomycetidae</taxon>
        <taxon>Agaricales</taxon>
        <taxon>Pleurotineae</taxon>
        <taxon>Pterulaceae</taxon>
        <taxon>Pterulicium</taxon>
    </lineage>
</organism>
<feature type="region of interest" description="Disordered" evidence="1">
    <location>
        <begin position="45"/>
        <end position="70"/>
    </location>
</feature>
<protein>
    <submittedName>
        <fullName evidence="2">Uncharacterized protein</fullName>
    </submittedName>
</protein>
<sequence length="132" mass="14055">MHLPSISVDPAMLRPIPGPSPKQSLFSTIRPASADISQPAVLEPREIDGGTVTNTEVDGSQEPGRSAPLSNKIRSTLDAIVFLARRGKPLVEGTVAALPFSAVLVIADVYEAIEKMKGTATETHSRLISRLE</sequence>
<feature type="non-terminal residue" evidence="2">
    <location>
        <position position="132"/>
    </location>
</feature>